<comment type="similarity">
    <text evidence="2">Belongs to the DAMOX/DASOX family.</text>
</comment>
<keyword evidence="10" id="KW-1185">Reference proteome</keyword>
<dbReference type="Pfam" id="PF01266">
    <property type="entry name" value="DAO"/>
    <property type="match status" value="1"/>
</dbReference>
<gene>
    <name evidence="9" type="ORF">CEP52_006241</name>
</gene>
<dbReference type="SUPFAM" id="SSF51971">
    <property type="entry name" value="Nucleotide-binding domain"/>
    <property type="match status" value="1"/>
</dbReference>
<evidence type="ECO:0000256" key="2">
    <source>
        <dbReference type="ARBA" id="ARBA00006730"/>
    </source>
</evidence>
<evidence type="ECO:0000259" key="8">
    <source>
        <dbReference type="Pfam" id="PF01266"/>
    </source>
</evidence>
<dbReference type="PANTHER" id="PTHR11530:SF16">
    <property type="entry name" value="D-AMINO ACID OXIDASE (AFU_ORTHOLOGUE AFUA_5G11290)"/>
    <property type="match status" value="1"/>
</dbReference>
<feature type="binding site" evidence="6">
    <location>
        <position position="52"/>
    </location>
    <ligand>
        <name>D-dopa</name>
        <dbReference type="ChEBI" id="CHEBI:149689"/>
    </ligand>
</feature>
<dbReference type="PIRSF" id="PIRSF000189">
    <property type="entry name" value="D-aa_oxidase"/>
    <property type="match status" value="1"/>
</dbReference>
<dbReference type="InterPro" id="IPR006181">
    <property type="entry name" value="D-amino_acid_oxidase_CS"/>
</dbReference>
<comment type="caution">
    <text evidence="9">The sequence shown here is derived from an EMBL/GenBank/DDBJ whole genome shotgun (WGS) entry which is preliminary data.</text>
</comment>
<dbReference type="PANTHER" id="PTHR11530">
    <property type="entry name" value="D-AMINO ACID OXIDASE"/>
    <property type="match status" value="1"/>
</dbReference>
<accession>A0A428TTZ5</accession>
<dbReference type="InterPro" id="IPR023209">
    <property type="entry name" value="DAO"/>
</dbReference>
<sequence length="364" mass="40218">MSNTIVVVGAGVIGLTSALLLSKNKGNKVTVVAKHMPGDYDVEYASPFCWCQPLPVSRMATEESSEWERRTWYEFKRLVKEVPEAGVHFQKSRIQRRNVDTEKAQRSGFPDALFSKDPWFKNMFEDFREQHPSEVVPGYDSGCEFTSVCINTAIYLPWLLGQCIKNGVIVKRAILNDISEAKKLSHTGKTPNIIVNATGLGSYKLGGVEDKTMAPARGQIVLVRNESSPMLLTSGVEDGGADVMYLMQRAAGGGTILGGTYDVGNWESQPDPNIALRIMQRIVEVRPEIANGKGVKGLSVIRHAVGMRPWRKDGVRIEEEKLDDETWIVHNYGHSGWGYQGSYGCAENVVQLVDKVGNAAKSKL</sequence>
<keyword evidence="4 6" id="KW-0274">FAD</keyword>
<dbReference type="STRING" id="1325735.A0A428TTZ5"/>
<dbReference type="SUPFAM" id="SSF54373">
    <property type="entry name" value="FAD-linked reductases, C-terminal domain"/>
    <property type="match status" value="1"/>
</dbReference>
<evidence type="ECO:0000256" key="4">
    <source>
        <dbReference type="ARBA" id="ARBA00022827"/>
    </source>
</evidence>
<evidence type="ECO:0000256" key="7">
    <source>
        <dbReference type="SAM" id="SignalP"/>
    </source>
</evidence>
<dbReference type="InterPro" id="IPR006076">
    <property type="entry name" value="FAD-dep_OxRdtase"/>
</dbReference>
<dbReference type="GO" id="GO:0005737">
    <property type="term" value="C:cytoplasm"/>
    <property type="evidence" value="ECO:0007669"/>
    <property type="project" value="TreeGrafter"/>
</dbReference>
<feature type="domain" description="FAD dependent oxidoreductase" evidence="8">
    <location>
        <begin position="5"/>
        <end position="352"/>
    </location>
</feature>
<feature type="chain" id="PRO_5019555953" evidence="7">
    <location>
        <begin position="19"/>
        <end position="364"/>
    </location>
</feature>
<feature type="binding site" evidence="6">
    <location>
        <position position="198"/>
    </location>
    <ligand>
        <name>FAD</name>
        <dbReference type="ChEBI" id="CHEBI:57692"/>
    </ligand>
</feature>
<proteinExistence type="inferred from homology"/>
<dbReference type="PROSITE" id="PS00677">
    <property type="entry name" value="DAO"/>
    <property type="match status" value="1"/>
</dbReference>
<dbReference type="Gene3D" id="3.30.9.10">
    <property type="entry name" value="D-Amino Acid Oxidase, subunit A, domain 2"/>
    <property type="match status" value="1"/>
</dbReference>
<dbReference type="EMBL" id="NKCK01000052">
    <property type="protein sequence ID" value="RSM05503.1"/>
    <property type="molecule type" value="Genomic_DNA"/>
</dbReference>
<dbReference type="AlphaFoldDB" id="A0A428TTZ5"/>
<dbReference type="Proteomes" id="UP000287144">
    <property type="component" value="Unassembled WGS sequence"/>
</dbReference>
<dbReference type="GO" id="GO:0071949">
    <property type="term" value="F:FAD binding"/>
    <property type="evidence" value="ECO:0007669"/>
    <property type="project" value="InterPro"/>
</dbReference>
<evidence type="ECO:0000256" key="6">
    <source>
        <dbReference type="PIRSR" id="PIRSR000189-1"/>
    </source>
</evidence>
<keyword evidence="7" id="KW-0732">Signal</keyword>
<name>A0A428TTZ5_9HYPO</name>
<feature type="binding site" evidence="6">
    <location>
        <position position="308"/>
    </location>
    <ligand>
        <name>D-dopa</name>
        <dbReference type="ChEBI" id="CHEBI:149689"/>
    </ligand>
</feature>
<feature type="binding site" evidence="6">
    <location>
        <position position="336"/>
    </location>
    <ligand>
        <name>D-dopa</name>
        <dbReference type="ChEBI" id="CHEBI:149689"/>
    </ligand>
</feature>
<keyword evidence="3" id="KW-0285">Flavoprotein</keyword>
<dbReference type="GO" id="GO:0019478">
    <property type="term" value="P:D-amino acid catabolic process"/>
    <property type="evidence" value="ECO:0007669"/>
    <property type="project" value="TreeGrafter"/>
</dbReference>
<keyword evidence="5" id="KW-0560">Oxidoreductase</keyword>
<dbReference type="Gene3D" id="3.40.50.720">
    <property type="entry name" value="NAD(P)-binding Rossmann-like Domain"/>
    <property type="match status" value="1"/>
</dbReference>
<evidence type="ECO:0000256" key="3">
    <source>
        <dbReference type="ARBA" id="ARBA00022630"/>
    </source>
</evidence>
<evidence type="ECO:0000256" key="1">
    <source>
        <dbReference type="ARBA" id="ARBA00001974"/>
    </source>
</evidence>
<evidence type="ECO:0000256" key="5">
    <source>
        <dbReference type="ARBA" id="ARBA00023002"/>
    </source>
</evidence>
<evidence type="ECO:0000313" key="9">
    <source>
        <dbReference type="EMBL" id="RSM05503.1"/>
    </source>
</evidence>
<reference evidence="9 10" key="1">
    <citation type="submission" date="2017-06" db="EMBL/GenBank/DDBJ databases">
        <title>Comparative genomic analysis of Ambrosia Fusariam Clade fungi.</title>
        <authorList>
            <person name="Stajich J.E."/>
            <person name="Carrillo J."/>
            <person name="Kijimoto T."/>
            <person name="Eskalen A."/>
            <person name="O'Donnell K."/>
            <person name="Kasson M."/>
        </authorList>
    </citation>
    <scope>NUCLEOTIDE SEQUENCE [LARGE SCALE GENOMIC DNA]</scope>
    <source>
        <strain evidence="9 10">NRRL62579</strain>
    </source>
</reference>
<feature type="signal peptide" evidence="7">
    <location>
        <begin position="1"/>
        <end position="18"/>
    </location>
</feature>
<organism evidence="9 10">
    <name type="scientific">Fusarium oligoseptatum</name>
    <dbReference type="NCBI Taxonomy" id="2604345"/>
    <lineage>
        <taxon>Eukaryota</taxon>
        <taxon>Fungi</taxon>
        <taxon>Dikarya</taxon>
        <taxon>Ascomycota</taxon>
        <taxon>Pezizomycotina</taxon>
        <taxon>Sordariomycetes</taxon>
        <taxon>Hypocreomycetidae</taxon>
        <taxon>Hypocreales</taxon>
        <taxon>Nectriaceae</taxon>
        <taxon>Fusarium</taxon>
        <taxon>Fusarium solani species complex</taxon>
    </lineage>
</organism>
<protein>
    <submittedName>
        <fullName evidence="9">D-amino-acid oxidase</fullName>
    </submittedName>
</protein>
<comment type="cofactor">
    <cofactor evidence="1 6">
        <name>FAD</name>
        <dbReference type="ChEBI" id="CHEBI:57692"/>
    </cofactor>
</comment>
<dbReference type="GO" id="GO:0003884">
    <property type="term" value="F:D-amino-acid oxidase activity"/>
    <property type="evidence" value="ECO:0007669"/>
    <property type="project" value="InterPro"/>
</dbReference>
<evidence type="ECO:0000313" key="10">
    <source>
        <dbReference type="Proteomes" id="UP000287144"/>
    </source>
</evidence>